<dbReference type="Pfam" id="PF00989">
    <property type="entry name" value="PAS"/>
    <property type="match status" value="1"/>
</dbReference>
<feature type="transmembrane region" description="Helical" evidence="6">
    <location>
        <begin position="225"/>
        <end position="257"/>
    </location>
</feature>
<evidence type="ECO:0000256" key="1">
    <source>
        <dbReference type="ARBA" id="ARBA00004651"/>
    </source>
</evidence>
<keyword evidence="12" id="KW-1185">Reference proteome</keyword>
<comment type="caution">
    <text evidence="11">The sequence shown here is derived from an EMBL/GenBank/DDBJ whole genome shotgun (WGS) entry which is preliminary data.</text>
</comment>
<dbReference type="SMART" id="SM00267">
    <property type="entry name" value="GGDEF"/>
    <property type="match status" value="1"/>
</dbReference>
<feature type="transmembrane region" description="Helical" evidence="6">
    <location>
        <begin position="21"/>
        <end position="41"/>
    </location>
</feature>
<feature type="domain" description="EAL" evidence="9">
    <location>
        <begin position="613"/>
        <end position="867"/>
    </location>
</feature>
<evidence type="ECO:0000256" key="4">
    <source>
        <dbReference type="ARBA" id="ARBA00022989"/>
    </source>
</evidence>
<protein>
    <recommendedName>
        <fullName evidence="13">PAS domain S-box-containing protein/diguanylate cyclase (GGDEF)-like protein</fullName>
    </recommendedName>
</protein>
<feature type="transmembrane region" description="Helical" evidence="6">
    <location>
        <begin position="134"/>
        <end position="156"/>
    </location>
</feature>
<feature type="transmembrane region" description="Helical" evidence="6">
    <location>
        <begin position="47"/>
        <end position="64"/>
    </location>
</feature>
<dbReference type="SUPFAM" id="SSF55785">
    <property type="entry name" value="PYP-like sensor domain (PAS domain)"/>
    <property type="match status" value="1"/>
</dbReference>
<evidence type="ECO:0000313" key="12">
    <source>
        <dbReference type="Proteomes" id="UP000629025"/>
    </source>
</evidence>
<keyword evidence="3 6" id="KW-0812">Transmembrane</keyword>
<dbReference type="SMART" id="SM00052">
    <property type="entry name" value="EAL"/>
    <property type="match status" value="1"/>
</dbReference>
<dbReference type="NCBIfam" id="TIGR00229">
    <property type="entry name" value="sensory_box"/>
    <property type="match status" value="1"/>
</dbReference>
<name>A0ABQ1KY24_9GAMM</name>
<dbReference type="Pfam" id="PF05231">
    <property type="entry name" value="MASE1"/>
    <property type="match status" value="1"/>
</dbReference>
<dbReference type="InterPro" id="IPR000014">
    <property type="entry name" value="PAS"/>
</dbReference>
<dbReference type="CDD" id="cd01949">
    <property type="entry name" value="GGDEF"/>
    <property type="match status" value="1"/>
</dbReference>
<sequence length="876" mass="96013">MITLDKSGTPQTTQTTKRAPAIGSIIIGALIYFIIAFATMHLPYPDGTIATIWYPNAVAICLLLTRPIREWPLHLFALALANLSAGLMAGGSLSRVPLYVAGNLVEVLTGGLLLKRFCALGESITRAEGMLRALLLGSLVPSAIAAALSALIFYSINGSDLGSSWSSWFGSSAIGGVAVLPVGLLCLARGRTALTSLIFQPHSLLAVAITLAVASWAPAYVPHPFIYVTAALAITAIIGRFPAVALALPICSVLVAVRLGNNTGEWAEMPRELQDMLIYLPLVLTLLPPVLLAASLERLLLTAEALSEEKERAEVTLHSIADGVITTDPQARITYLNPVAEKMLGWPLEQAQGRAFDDVVRVSDQRNGRLRADTIIRSQLEREHNDVLDNLVLRSRDGREYGIRESVSPIRTADHTLIGSVMVMTDITETRQLARKMLRLAHHDDLTDLPNRILYQDRLLHACQQGERHSQRFAVMFMDLDHFKKINDSLGHAAGDELLKLVARRLTDTLNRSDTIARLGGDEFVMLLDDIASAEAAGELASKLIDALNQPYMLQETELMITASLGIALYPEDGRDPSTLMKHADAAMYRAKRDGRNGFHLFSPSADDAAIARLKLENDMRRAIPNGEFVLHYQPVVEAGTHRISSVEALVRWDRGEEGLVRPDLFIPVAEESGLIVPLGEQLLEQACRQLQRWRGTALEGVRIAVNASTVQLREKEFAAKLANLLERYDVSGHQLELEITESTLMTDSERMLGMLEQIKALGLGISIDDFGTGYSSLSYLKRFPVDTVKVDRSFVRDMEEDSSDRELIRAILAMSRSLELKVIAEGVETEGQASILAEMGCPYLQGYLFAKPSDPASLLTFANSHSRPDSANWVI</sequence>
<evidence type="ECO:0000256" key="3">
    <source>
        <dbReference type="ARBA" id="ARBA00022692"/>
    </source>
</evidence>
<feature type="transmembrane region" description="Helical" evidence="6">
    <location>
        <begin position="71"/>
        <end position="90"/>
    </location>
</feature>
<dbReference type="EMBL" id="BMIJ01000009">
    <property type="protein sequence ID" value="GGC09146.1"/>
    <property type="molecule type" value="Genomic_DNA"/>
</dbReference>
<feature type="domain" description="PAS" evidence="7">
    <location>
        <begin position="309"/>
        <end position="379"/>
    </location>
</feature>
<dbReference type="InterPro" id="IPR029787">
    <property type="entry name" value="Nucleotide_cyclase"/>
</dbReference>
<evidence type="ECO:0000256" key="5">
    <source>
        <dbReference type="ARBA" id="ARBA00023136"/>
    </source>
</evidence>
<dbReference type="RefSeq" id="WP_188751562.1">
    <property type="nucleotide sequence ID" value="NZ_BMIJ01000009.1"/>
</dbReference>
<dbReference type="SMART" id="SM00091">
    <property type="entry name" value="PAS"/>
    <property type="match status" value="1"/>
</dbReference>
<dbReference type="CDD" id="cd01948">
    <property type="entry name" value="EAL"/>
    <property type="match status" value="1"/>
</dbReference>
<dbReference type="InterPro" id="IPR000160">
    <property type="entry name" value="GGDEF_dom"/>
</dbReference>
<evidence type="ECO:0000256" key="6">
    <source>
        <dbReference type="SAM" id="Phobius"/>
    </source>
</evidence>
<dbReference type="Proteomes" id="UP000629025">
    <property type="component" value="Unassembled WGS sequence"/>
</dbReference>
<evidence type="ECO:0000259" key="8">
    <source>
        <dbReference type="PROSITE" id="PS50113"/>
    </source>
</evidence>
<dbReference type="InterPro" id="IPR013767">
    <property type="entry name" value="PAS_fold"/>
</dbReference>
<feature type="domain" description="PAC" evidence="8">
    <location>
        <begin position="386"/>
        <end position="439"/>
    </location>
</feature>
<evidence type="ECO:0000259" key="7">
    <source>
        <dbReference type="PROSITE" id="PS50112"/>
    </source>
</evidence>
<dbReference type="PROSITE" id="PS50883">
    <property type="entry name" value="EAL"/>
    <property type="match status" value="1"/>
</dbReference>
<feature type="transmembrane region" description="Helical" evidence="6">
    <location>
        <begin position="168"/>
        <end position="187"/>
    </location>
</feature>
<gene>
    <name evidence="11" type="ORF">GCM10011352_39370</name>
</gene>
<feature type="transmembrane region" description="Helical" evidence="6">
    <location>
        <begin position="277"/>
        <end position="296"/>
    </location>
</feature>
<proteinExistence type="predicted"/>
<dbReference type="PROSITE" id="PS50113">
    <property type="entry name" value="PAC"/>
    <property type="match status" value="1"/>
</dbReference>
<dbReference type="InterPro" id="IPR035919">
    <property type="entry name" value="EAL_sf"/>
</dbReference>
<dbReference type="PROSITE" id="PS50112">
    <property type="entry name" value="PAS"/>
    <property type="match status" value="1"/>
</dbReference>
<dbReference type="Pfam" id="PF00990">
    <property type="entry name" value="GGDEF"/>
    <property type="match status" value="1"/>
</dbReference>
<keyword evidence="5 6" id="KW-0472">Membrane</keyword>
<feature type="transmembrane region" description="Helical" evidence="6">
    <location>
        <begin position="199"/>
        <end position="219"/>
    </location>
</feature>
<dbReference type="SUPFAM" id="SSF55073">
    <property type="entry name" value="Nucleotide cyclase"/>
    <property type="match status" value="1"/>
</dbReference>
<dbReference type="InterPro" id="IPR052155">
    <property type="entry name" value="Biofilm_reg_signaling"/>
</dbReference>
<reference evidence="12" key="1">
    <citation type="journal article" date="2019" name="Int. J. Syst. Evol. Microbiol.">
        <title>The Global Catalogue of Microorganisms (GCM) 10K type strain sequencing project: providing services to taxonomists for standard genome sequencing and annotation.</title>
        <authorList>
            <consortium name="The Broad Institute Genomics Platform"/>
            <consortium name="The Broad Institute Genome Sequencing Center for Infectious Disease"/>
            <person name="Wu L."/>
            <person name="Ma J."/>
        </authorList>
    </citation>
    <scope>NUCLEOTIDE SEQUENCE [LARGE SCALE GENOMIC DNA]</scope>
    <source>
        <strain evidence="12">CGMCC 1.15341</strain>
    </source>
</reference>
<dbReference type="InterPro" id="IPR007895">
    <property type="entry name" value="MASE1"/>
</dbReference>
<accession>A0ABQ1KY24</accession>
<keyword evidence="4 6" id="KW-1133">Transmembrane helix</keyword>
<dbReference type="CDD" id="cd00130">
    <property type="entry name" value="PAS"/>
    <property type="match status" value="1"/>
</dbReference>
<evidence type="ECO:0000313" key="11">
    <source>
        <dbReference type="EMBL" id="GGC09146.1"/>
    </source>
</evidence>
<comment type="subcellular location">
    <subcellularLocation>
        <location evidence="1">Cell membrane</location>
        <topology evidence="1">Multi-pass membrane protein</topology>
    </subcellularLocation>
</comment>
<evidence type="ECO:0000259" key="10">
    <source>
        <dbReference type="PROSITE" id="PS50887"/>
    </source>
</evidence>
<dbReference type="PANTHER" id="PTHR44757">
    <property type="entry name" value="DIGUANYLATE CYCLASE DGCP"/>
    <property type="match status" value="1"/>
</dbReference>
<dbReference type="Gene3D" id="3.30.450.20">
    <property type="entry name" value="PAS domain"/>
    <property type="match status" value="1"/>
</dbReference>
<feature type="transmembrane region" description="Helical" evidence="6">
    <location>
        <begin position="96"/>
        <end position="114"/>
    </location>
</feature>
<dbReference type="InterPro" id="IPR000700">
    <property type="entry name" value="PAS-assoc_C"/>
</dbReference>
<feature type="domain" description="GGDEF" evidence="10">
    <location>
        <begin position="471"/>
        <end position="604"/>
    </location>
</feature>
<dbReference type="SUPFAM" id="SSF141868">
    <property type="entry name" value="EAL domain-like"/>
    <property type="match status" value="1"/>
</dbReference>
<evidence type="ECO:0000256" key="2">
    <source>
        <dbReference type="ARBA" id="ARBA00022475"/>
    </source>
</evidence>
<dbReference type="PROSITE" id="PS50887">
    <property type="entry name" value="GGDEF"/>
    <property type="match status" value="1"/>
</dbReference>
<dbReference type="InterPro" id="IPR043128">
    <property type="entry name" value="Rev_trsase/Diguanyl_cyclase"/>
</dbReference>
<dbReference type="Gene3D" id="3.20.20.450">
    <property type="entry name" value="EAL domain"/>
    <property type="match status" value="1"/>
</dbReference>
<dbReference type="Gene3D" id="3.30.70.270">
    <property type="match status" value="1"/>
</dbReference>
<dbReference type="NCBIfam" id="TIGR00254">
    <property type="entry name" value="GGDEF"/>
    <property type="match status" value="1"/>
</dbReference>
<evidence type="ECO:0008006" key="13">
    <source>
        <dbReference type="Google" id="ProtNLM"/>
    </source>
</evidence>
<keyword evidence="2" id="KW-1003">Cell membrane</keyword>
<dbReference type="InterPro" id="IPR035965">
    <property type="entry name" value="PAS-like_dom_sf"/>
</dbReference>
<dbReference type="Pfam" id="PF00563">
    <property type="entry name" value="EAL"/>
    <property type="match status" value="1"/>
</dbReference>
<dbReference type="PANTHER" id="PTHR44757:SF4">
    <property type="entry name" value="DIGUANYLATE CYCLASE DGCE-RELATED"/>
    <property type="match status" value="1"/>
</dbReference>
<evidence type="ECO:0000259" key="9">
    <source>
        <dbReference type="PROSITE" id="PS50883"/>
    </source>
</evidence>
<organism evidence="11 12">
    <name type="scientific">Marinobacterium zhoushanense</name>
    <dbReference type="NCBI Taxonomy" id="1679163"/>
    <lineage>
        <taxon>Bacteria</taxon>
        <taxon>Pseudomonadati</taxon>
        <taxon>Pseudomonadota</taxon>
        <taxon>Gammaproteobacteria</taxon>
        <taxon>Oceanospirillales</taxon>
        <taxon>Oceanospirillaceae</taxon>
        <taxon>Marinobacterium</taxon>
    </lineage>
</organism>
<dbReference type="InterPro" id="IPR001633">
    <property type="entry name" value="EAL_dom"/>
</dbReference>